<keyword evidence="1" id="KW-0472">Membrane</keyword>
<name>A0A5N6NNX7_9ASTR</name>
<protein>
    <recommendedName>
        <fullName evidence="4">Late embryogenesis abundant protein LEA-2 subgroup domain-containing protein</fullName>
    </recommendedName>
</protein>
<dbReference type="Proteomes" id="UP000326396">
    <property type="component" value="Linkage Group LG18"/>
</dbReference>
<dbReference type="EMBL" id="SZYD01000010">
    <property type="protein sequence ID" value="KAD4982991.1"/>
    <property type="molecule type" value="Genomic_DNA"/>
</dbReference>
<evidence type="ECO:0008006" key="4">
    <source>
        <dbReference type="Google" id="ProtNLM"/>
    </source>
</evidence>
<evidence type="ECO:0000313" key="3">
    <source>
        <dbReference type="Proteomes" id="UP000326396"/>
    </source>
</evidence>
<proteinExistence type="predicted"/>
<feature type="transmembrane region" description="Helical" evidence="1">
    <location>
        <begin position="33"/>
        <end position="54"/>
    </location>
</feature>
<dbReference type="AlphaFoldDB" id="A0A5N6NNX7"/>
<gene>
    <name evidence="2" type="ORF">E3N88_19662</name>
</gene>
<accession>A0A5N6NNX7</accession>
<reference evidence="2 3" key="1">
    <citation type="submission" date="2019-05" db="EMBL/GenBank/DDBJ databases">
        <title>Mikania micrantha, genome provides insights into the molecular mechanism of rapid growth.</title>
        <authorList>
            <person name="Liu B."/>
        </authorList>
    </citation>
    <scope>NUCLEOTIDE SEQUENCE [LARGE SCALE GENOMIC DNA]</scope>
    <source>
        <strain evidence="2">NLD-2019</strain>
        <tissue evidence="2">Leaf</tissue>
    </source>
</reference>
<comment type="caution">
    <text evidence="2">The sequence shown here is derived from an EMBL/GenBank/DDBJ whole genome shotgun (WGS) entry which is preliminary data.</text>
</comment>
<keyword evidence="3" id="KW-1185">Reference proteome</keyword>
<keyword evidence="1" id="KW-0812">Transmembrane</keyword>
<organism evidence="2 3">
    <name type="scientific">Mikania micrantha</name>
    <name type="common">bitter vine</name>
    <dbReference type="NCBI Taxonomy" id="192012"/>
    <lineage>
        <taxon>Eukaryota</taxon>
        <taxon>Viridiplantae</taxon>
        <taxon>Streptophyta</taxon>
        <taxon>Embryophyta</taxon>
        <taxon>Tracheophyta</taxon>
        <taxon>Spermatophyta</taxon>
        <taxon>Magnoliopsida</taxon>
        <taxon>eudicotyledons</taxon>
        <taxon>Gunneridae</taxon>
        <taxon>Pentapetalae</taxon>
        <taxon>asterids</taxon>
        <taxon>campanulids</taxon>
        <taxon>Asterales</taxon>
        <taxon>Asteraceae</taxon>
        <taxon>Asteroideae</taxon>
        <taxon>Heliantheae alliance</taxon>
        <taxon>Eupatorieae</taxon>
        <taxon>Mikania</taxon>
    </lineage>
</organism>
<sequence length="206" mass="23109">MASRISPLHVEAPPAAAVLPPPAQPDDAFPRSFLWLLVPVFMFLLYATTAHFVLNHGGIRVTGTIENKVITVTTNYTTVSLGGSINMSLSFRKTGRVHPVPDLVIFNLTLAGLKGHLVSTFSSASYNMSVSKMKVKFEPHQTHLPEELVLLVEQHLKQKNMWVSLSADFKWHLKERKVELEYGGYKHARFACYFPALTENYKGICR</sequence>
<evidence type="ECO:0000256" key="1">
    <source>
        <dbReference type="SAM" id="Phobius"/>
    </source>
</evidence>
<keyword evidence="1" id="KW-1133">Transmembrane helix</keyword>
<dbReference type="OrthoDB" id="1815101at2759"/>
<evidence type="ECO:0000313" key="2">
    <source>
        <dbReference type="EMBL" id="KAD4982991.1"/>
    </source>
</evidence>